<dbReference type="Pfam" id="PF01419">
    <property type="entry name" value="Jacalin"/>
    <property type="match status" value="1"/>
</dbReference>
<accession>A0A9Q0GY18</accession>
<dbReference type="InterPro" id="IPR001229">
    <property type="entry name" value="Jacalin-like_lectin_dom"/>
</dbReference>
<dbReference type="EMBL" id="JAMYWD010000011">
    <property type="protein sequence ID" value="KAJ4955091.1"/>
    <property type="molecule type" value="Genomic_DNA"/>
</dbReference>
<evidence type="ECO:0000313" key="4">
    <source>
        <dbReference type="Proteomes" id="UP001141806"/>
    </source>
</evidence>
<feature type="domain" description="Jacalin-type lectin" evidence="2">
    <location>
        <begin position="2"/>
        <end position="149"/>
    </location>
</feature>
<dbReference type="InterPro" id="IPR036404">
    <property type="entry name" value="Jacalin-like_lectin_dom_sf"/>
</dbReference>
<evidence type="ECO:0000256" key="1">
    <source>
        <dbReference type="ARBA" id="ARBA00022734"/>
    </source>
</evidence>
<gene>
    <name evidence="3" type="ORF">NE237_011874</name>
</gene>
<dbReference type="AlphaFoldDB" id="A0A9Q0GY18"/>
<dbReference type="PROSITE" id="PS51752">
    <property type="entry name" value="JACALIN_LECTIN"/>
    <property type="match status" value="1"/>
</dbReference>
<dbReference type="PANTHER" id="PTHR47293">
    <property type="entry name" value="JACALIN-RELATED LECTIN 3"/>
    <property type="match status" value="1"/>
</dbReference>
<proteinExistence type="predicted"/>
<dbReference type="GO" id="GO:0030246">
    <property type="term" value="F:carbohydrate binding"/>
    <property type="evidence" value="ECO:0007669"/>
    <property type="project" value="UniProtKB-KW"/>
</dbReference>
<keyword evidence="1" id="KW-0430">Lectin</keyword>
<dbReference type="Proteomes" id="UP001141806">
    <property type="component" value="Unassembled WGS sequence"/>
</dbReference>
<name>A0A9Q0GY18_9MAGN</name>
<evidence type="ECO:0000313" key="3">
    <source>
        <dbReference type="EMBL" id="KAJ4955091.1"/>
    </source>
</evidence>
<protein>
    <recommendedName>
        <fullName evidence="2">Jacalin-type lectin domain-containing protein</fullName>
    </recommendedName>
</protein>
<dbReference type="PANTHER" id="PTHR47293:SF15">
    <property type="entry name" value="JACALIN-RELATED LECTIN 19"/>
    <property type="match status" value="1"/>
</dbReference>
<organism evidence="3 4">
    <name type="scientific">Protea cynaroides</name>
    <dbReference type="NCBI Taxonomy" id="273540"/>
    <lineage>
        <taxon>Eukaryota</taxon>
        <taxon>Viridiplantae</taxon>
        <taxon>Streptophyta</taxon>
        <taxon>Embryophyta</taxon>
        <taxon>Tracheophyta</taxon>
        <taxon>Spermatophyta</taxon>
        <taxon>Magnoliopsida</taxon>
        <taxon>Proteales</taxon>
        <taxon>Proteaceae</taxon>
        <taxon>Protea</taxon>
    </lineage>
</organism>
<dbReference type="OrthoDB" id="581739at2759"/>
<dbReference type="Gene3D" id="2.100.10.30">
    <property type="entry name" value="Jacalin-like lectin domain"/>
    <property type="match status" value="1"/>
</dbReference>
<dbReference type="SUPFAM" id="SSF51101">
    <property type="entry name" value="Mannose-binding lectins"/>
    <property type="match status" value="1"/>
</dbReference>
<keyword evidence="4" id="KW-1185">Reference proteome</keyword>
<comment type="caution">
    <text evidence="3">The sequence shown here is derived from an EMBL/GenBank/DDBJ whole genome shotgun (WGS) entry which is preliminary data.</text>
</comment>
<dbReference type="SMART" id="SM00915">
    <property type="entry name" value="Jacalin"/>
    <property type="match status" value="1"/>
</dbReference>
<sequence>MTIKVGPAGGYNANKGWDDGSIGKVKQIFITYDDDYGVKSIQTVLEFPGGSVLMDKHGGQGRNFRTISLAENESIILVRGYYLTFYGGGLIKSLSIRTTLREYGPYGCDVVRGDDIYQFNFEVEADKLAGFYGSSDHFSLHAIGIYMHTEATITLEEMKKQGHAIDKMMVRPSVPRLTYLEA</sequence>
<evidence type="ECO:0000259" key="2">
    <source>
        <dbReference type="PROSITE" id="PS51752"/>
    </source>
</evidence>
<reference evidence="3" key="1">
    <citation type="journal article" date="2023" name="Plant J.">
        <title>The genome of the king protea, Protea cynaroides.</title>
        <authorList>
            <person name="Chang J."/>
            <person name="Duong T.A."/>
            <person name="Schoeman C."/>
            <person name="Ma X."/>
            <person name="Roodt D."/>
            <person name="Barker N."/>
            <person name="Li Z."/>
            <person name="Van de Peer Y."/>
            <person name="Mizrachi E."/>
        </authorList>
    </citation>
    <scope>NUCLEOTIDE SEQUENCE</scope>
    <source>
        <tissue evidence="3">Young leaves</tissue>
    </source>
</reference>